<accession>A0AAV7VWR9</accession>
<sequence>MHKLELLLILLQTQTSLQLLACFCGPCTALERVPSIKSLRRMDAKAMQNVLKTCASCSSDNTIHSFVL</sequence>
<dbReference type="EMBL" id="JANPWB010000002">
    <property type="protein sequence ID" value="KAJ1206133.1"/>
    <property type="molecule type" value="Genomic_DNA"/>
</dbReference>
<dbReference type="Proteomes" id="UP001066276">
    <property type="component" value="Chromosome 1_2"/>
</dbReference>
<reference evidence="2" key="1">
    <citation type="journal article" date="2022" name="bioRxiv">
        <title>Sequencing and chromosome-scale assembly of the giantPleurodeles waltlgenome.</title>
        <authorList>
            <person name="Brown T."/>
            <person name="Elewa A."/>
            <person name="Iarovenko S."/>
            <person name="Subramanian E."/>
            <person name="Araus A.J."/>
            <person name="Petzold A."/>
            <person name="Susuki M."/>
            <person name="Suzuki K.-i.T."/>
            <person name="Hayashi T."/>
            <person name="Toyoda A."/>
            <person name="Oliveira C."/>
            <person name="Osipova E."/>
            <person name="Leigh N.D."/>
            <person name="Simon A."/>
            <person name="Yun M.H."/>
        </authorList>
    </citation>
    <scope>NUCLEOTIDE SEQUENCE</scope>
    <source>
        <strain evidence="2">20211129_DDA</strain>
        <tissue evidence="2">Liver</tissue>
    </source>
</reference>
<dbReference type="AlphaFoldDB" id="A0AAV7VWR9"/>
<keyword evidence="1" id="KW-0732">Signal</keyword>
<comment type="caution">
    <text evidence="2">The sequence shown here is derived from an EMBL/GenBank/DDBJ whole genome shotgun (WGS) entry which is preliminary data.</text>
</comment>
<name>A0AAV7VWR9_PLEWA</name>
<proteinExistence type="predicted"/>
<evidence type="ECO:0008006" key="4">
    <source>
        <dbReference type="Google" id="ProtNLM"/>
    </source>
</evidence>
<protein>
    <recommendedName>
        <fullName evidence="4">Secreted protein</fullName>
    </recommendedName>
</protein>
<feature type="chain" id="PRO_5043361549" description="Secreted protein" evidence="1">
    <location>
        <begin position="30"/>
        <end position="68"/>
    </location>
</feature>
<evidence type="ECO:0000256" key="1">
    <source>
        <dbReference type="SAM" id="SignalP"/>
    </source>
</evidence>
<organism evidence="2 3">
    <name type="scientific">Pleurodeles waltl</name>
    <name type="common">Iberian ribbed newt</name>
    <dbReference type="NCBI Taxonomy" id="8319"/>
    <lineage>
        <taxon>Eukaryota</taxon>
        <taxon>Metazoa</taxon>
        <taxon>Chordata</taxon>
        <taxon>Craniata</taxon>
        <taxon>Vertebrata</taxon>
        <taxon>Euteleostomi</taxon>
        <taxon>Amphibia</taxon>
        <taxon>Batrachia</taxon>
        <taxon>Caudata</taxon>
        <taxon>Salamandroidea</taxon>
        <taxon>Salamandridae</taxon>
        <taxon>Pleurodelinae</taxon>
        <taxon>Pleurodeles</taxon>
    </lineage>
</organism>
<evidence type="ECO:0000313" key="3">
    <source>
        <dbReference type="Proteomes" id="UP001066276"/>
    </source>
</evidence>
<evidence type="ECO:0000313" key="2">
    <source>
        <dbReference type="EMBL" id="KAJ1206133.1"/>
    </source>
</evidence>
<feature type="signal peptide" evidence="1">
    <location>
        <begin position="1"/>
        <end position="29"/>
    </location>
</feature>
<gene>
    <name evidence="2" type="ORF">NDU88_001542</name>
</gene>
<keyword evidence="3" id="KW-1185">Reference proteome</keyword>